<dbReference type="OrthoDB" id="466132at2"/>
<dbReference type="HOGENOM" id="CLU_606395_0_0_3"/>
<accession>B0C1M8</accession>
<reference evidence="2 3" key="1">
    <citation type="journal article" date="2008" name="Proc. Natl. Acad. Sci. U.S.A.">
        <title>Niche adaptation and genome expansion in the chlorophyll d-producing cyanobacterium Acaryochloris marina.</title>
        <authorList>
            <person name="Swingley W.D."/>
            <person name="Chen M."/>
            <person name="Cheung P.C."/>
            <person name="Conrad A.L."/>
            <person name="Dejesa L.C."/>
            <person name="Hao J."/>
            <person name="Honchak B.M."/>
            <person name="Karbach L.E."/>
            <person name="Kurdoglu A."/>
            <person name="Lahiri S."/>
            <person name="Mastrian S.D."/>
            <person name="Miyashita H."/>
            <person name="Page L."/>
            <person name="Ramakrishna P."/>
            <person name="Satoh S."/>
            <person name="Sattley W.M."/>
            <person name="Shimada Y."/>
            <person name="Taylor H.L."/>
            <person name="Tomo T."/>
            <person name="Tsuchiya T."/>
            <person name="Wang Z.T."/>
            <person name="Raymond J."/>
            <person name="Mimuro M."/>
            <person name="Blankenship R.E."/>
            <person name="Touchman J.W."/>
        </authorList>
    </citation>
    <scope>NUCLEOTIDE SEQUENCE [LARGE SCALE GENOMIC DNA]</scope>
    <source>
        <strain evidence="3">MBIC 11017</strain>
    </source>
</reference>
<keyword evidence="3" id="KW-1185">Reference proteome</keyword>
<evidence type="ECO:0000313" key="3">
    <source>
        <dbReference type="Proteomes" id="UP000000268"/>
    </source>
</evidence>
<gene>
    <name evidence="2" type="ordered locus">AM1_5923</name>
</gene>
<name>B0C1M8_ACAM1</name>
<organism evidence="2 3">
    <name type="scientific">Acaryochloris marina (strain MBIC 11017)</name>
    <dbReference type="NCBI Taxonomy" id="329726"/>
    <lineage>
        <taxon>Bacteria</taxon>
        <taxon>Bacillati</taxon>
        <taxon>Cyanobacteriota</taxon>
        <taxon>Cyanophyceae</taxon>
        <taxon>Acaryochloridales</taxon>
        <taxon>Acaryochloridaceae</taxon>
        <taxon>Acaryochloris</taxon>
    </lineage>
</organism>
<dbReference type="AlphaFoldDB" id="B0C1M8"/>
<feature type="domain" description="CHRD" evidence="1">
    <location>
        <begin position="187"/>
        <end position="351"/>
    </location>
</feature>
<dbReference type="Proteomes" id="UP000000268">
    <property type="component" value="Chromosome"/>
</dbReference>
<dbReference type="eggNOG" id="COG4222">
    <property type="taxonomic scope" value="Bacteria"/>
</dbReference>
<feature type="domain" description="CHRD" evidence="1">
    <location>
        <begin position="16"/>
        <end position="180"/>
    </location>
</feature>
<dbReference type="KEGG" id="amr:AM1_5923"/>
<proteinExistence type="predicted"/>
<evidence type="ECO:0000313" key="2">
    <source>
        <dbReference type="EMBL" id="ABW30862.1"/>
    </source>
</evidence>
<dbReference type="SMART" id="SM00754">
    <property type="entry name" value="CHRD"/>
    <property type="match status" value="2"/>
</dbReference>
<dbReference type="EMBL" id="CP000828">
    <property type="protein sequence ID" value="ABW30862.1"/>
    <property type="molecule type" value="Genomic_DNA"/>
</dbReference>
<evidence type="ECO:0000259" key="1">
    <source>
        <dbReference type="SMART" id="SM00754"/>
    </source>
</evidence>
<sequence length="451" mass="48355">MPALSLEQQDITGIQVRVASVLTTNQEVTPSNNPGARGTSILLLNPDGDALSYQLTVFGLDFGRFIGDRTPFTADTNDDVTKVHIHNAIRGENGPLAFAPIDLSDPTIDNQDADDLQFQLNMDGSVTLTGRWELTDPALISLSEFVDDFRNVARGGDIPLYWNVHTEGSPSGAIRGQLIERGLQSPVRLTSELTTSQEVTPSNNPEASGQSVLQLNSAGDALSYTLTVFGLDFGQFIGDGTAFTSDTSDDVTKVHIHNAVRGENGPLAFALIDLEDLAVNDQDNDDLIISRNEDGSVTLQGIWETSDPALIPLSDFVNTIRGSAAGEDIPLYWNVHTVGSPAGAIRGQWQPDGLTGSDLPNSLVASTSQATLQGSEGYDRFTLGDEVVEDTLQQHFIFEDFDVLDEMDLGTATVLSTHVISSDRMVANLSSGDTLTVVGDIITAQTQMMTV</sequence>
<dbReference type="InterPro" id="IPR010895">
    <property type="entry name" value="CHRD"/>
</dbReference>
<protein>
    <recommendedName>
        <fullName evidence="1">CHRD domain-containing protein</fullName>
    </recommendedName>
</protein>
<dbReference type="Pfam" id="PF07452">
    <property type="entry name" value="CHRD"/>
    <property type="match status" value="2"/>
</dbReference>